<dbReference type="PANTHER" id="PTHR47633">
    <property type="entry name" value="IMMUNOGLOBULIN"/>
    <property type="match status" value="1"/>
</dbReference>
<dbReference type="EMBL" id="CP092873">
    <property type="protein sequence ID" value="UYV74151.1"/>
    <property type="molecule type" value="Genomic_DNA"/>
</dbReference>
<dbReference type="InterPro" id="IPR036179">
    <property type="entry name" value="Ig-like_dom_sf"/>
</dbReference>
<keyword evidence="3" id="KW-1185">Reference proteome</keyword>
<feature type="domain" description="Ig-like" evidence="1">
    <location>
        <begin position="141"/>
        <end position="218"/>
    </location>
</feature>
<evidence type="ECO:0000259" key="1">
    <source>
        <dbReference type="PROSITE" id="PS50835"/>
    </source>
</evidence>
<dbReference type="InterPro" id="IPR013098">
    <property type="entry name" value="Ig_I-set"/>
</dbReference>
<dbReference type="SMART" id="SM00409">
    <property type="entry name" value="IG"/>
    <property type="match status" value="2"/>
</dbReference>
<feature type="domain" description="Ig-like" evidence="1">
    <location>
        <begin position="41"/>
        <end position="137"/>
    </location>
</feature>
<protein>
    <submittedName>
        <fullName evidence="2">Unc-89</fullName>
    </submittedName>
</protein>
<accession>A0ABY6KZ44</accession>
<dbReference type="InterPro" id="IPR007110">
    <property type="entry name" value="Ig-like_dom"/>
</dbReference>
<evidence type="ECO:0000313" key="3">
    <source>
        <dbReference type="Proteomes" id="UP001235939"/>
    </source>
</evidence>
<dbReference type="PANTHER" id="PTHR47633:SF4">
    <property type="entry name" value="MYOPALLADIN ISOFORM X1"/>
    <property type="match status" value="1"/>
</dbReference>
<dbReference type="Gene3D" id="2.60.40.10">
    <property type="entry name" value="Immunoglobulins"/>
    <property type="match status" value="3"/>
</dbReference>
<name>A0ABY6KZ44_9ARAC</name>
<dbReference type="Proteomes" id="UP001235939">
    <property type="component" value="Chromosome 11"/>
</dbReference>
<dbReference type="SUPFAM" id="SSF48726">
    <property type="entry name" value="Immunoglobulin"/>
    <property type="match status" value="3"/>
</dbReference>
<gene>
    <name evidence="2" type="ORF">LAZ67_11002255</name>
</gene>
<evidence type="ECO:0000313" key="2">
    <source>
        <dbReference type="EMBL" id="UYV74151.1"/>
    </source>
</evidence>
<dbReference type="CDD" id="cd00096">
    <property type="entry name" value="Ig"/>
    <property type="match status" value="1"/>
</dbReference>
<dbReference type="SMART" id="SM00408">
    <property type="entry name" value="IGc2"/>
    <property type="match status" value="2"/>
</dbReference>
<dbReference type="PROSITE" id="PS50835">
    <property type="entry name" value="IG_LIKE"/>
    <property type="match status" value="2"/>
</dbReference>
<reference evidence="2 3" key="1">
    <citation type="submission" date="2022-01" db="EMBL/GenBank/DDBJ databases">
        <title>A chromosomal length assembly of Cordylochernes scorpioides.</title>
        <authorList>
            <person name="Zeh D."/>
            <person name="Zeh J."/>
        </authorList>
    </citation>
    <scope>NUCLEOTIDE SEQUENCE [LARGE SCALE GENOMIC DNA]</scope>
    <source>
        <strain evidence="2">IN4F17</strain>
        <tissue evidence="2">Whole Body</tissue>
    </source>
</reference>
<dbReference type="InterPro" id="IPR003598">
    <property type="entry name" value="Ig_sub2"/>
</dbReference>
<dbReference type="InterPro" id="IPR013783">
    <property type="entry name" value="Ig-like_fold"/>
</dbReference>
<dbReference type="Pfam" id="PF07679">
    <property type="entry name" value="I-set"/>
    <property type="match status" value="1"/>
</dbReference>
<sequence length="239" mass="25657">MPQLGTEGSVFLVFEKAMARDAGKYTLVAANEEGEARSTAPVVVNQPPNFPVPLEPVSGVEGLPAQLQCQVTGVPTPTITWLKDDKPLPSSLHPTSLPDGTQSLVLDKLTPQDAGVYSCNASNPHGTASTDTAISVSNVSVQEGKPFRLETTVAGNPRPQPSWFLDDQPVHPSRNIIQAFNDNKVSLEVLNSNPQHAGGYECRLVSPEGDASTRCRVTVLPLMPPEFIQALADMEEFFN</sequence>
<proteinExistence type="predicted"/>
<organism evidence="2 3">
    <name type="scientific">Cordylochernes scorpioides</name>
    <dbReference type="NCBI Taxonomy" id="51811"/>
    <lineage>
        <taxon>Eukaryota</taxon>
        <taxon>Metazoa</taxon>
        <taxon>Ecdysozoa</taxon>
        <taxon>Arthropoda</taxon>
        <taxon>Chelicerata</taxon>
        <taxon>Arachnida</taxon>
        <taxon>Pseudoscorpiones</taxon>
        <taxon>Cheliferoidea</taxon>
        <taxon>Chernetidae</taxon>
        <taxon>Cordylochernes</taxon>
    </lineage>
</organism>
<dbReference type="InterPro" id="IPR003599">
    <property type="entry name" value="Ig_sub"/>
</dbReference>